<proteinExistence type="predicted"/>
<feature type="region of interest" description="Disordered" evidence="1">
    <location>
        <begin position="70"/>
        <end position="105"/>
    </location>
</feature>
<name>A0A5C5WRR3_9BACT</name>
<dbReference type="InterPro" id="IPR029024">
    <property type="entry name" value="TerB-like"/>
</dbReference>
<accession>A0A5C5WRR3</accession>
<evidence type="ECO:0000313" key="2">
    <source>
        <dbReference type="EMBL" id="TWT52831.1"/>
    </source>
</evidence>
<dbReference type="Pfam" id="PF04391">
    <property type="entry name" value="DUF533"/>
    <property type="match status" value="1"/>
</dbReference>
<dbReference type="Proteomes" id="UP000316598">
    <property type="component" value="Unassembled WGS sequence"/>
</dbReference>
<evidence type="ECO:0000256" key="1">
    <source>
        <dbReference type="SAM" id="MobiDB-lite"/>
    </source>
</evidence>
<comment type="caution">
    <text evidence="2">The sequence shown here is derived from an EMBL/GenBank/DDBJ whole genome shotgun (WGS) entry which is preliminary data.</text>
</comment>
<dbReference type="AlphaFoldDB" id="A0A5C5WRR3"/>
<gene>
    <name evidence="2" type="ORF">Pla22_04590</name>
</gene>
<protein>
    <submittedName>
        <fullName evidence="2">Uncharacterized protein</fullName>
    </submittedName>
</protein>
<reference evidence="2 3" key="1">
    <citation type="submission" date="2019-02" db="EMBL/GenBank/DDBJ databases">
        <title>Deep-cultivation of Planctomycetes and their phenomic and genomic characterization uncovers novel biology.</title>
        <authorList>
            <person name="Wiegand S."/>
            <person name="Jogler M."/>
            <person name="Boedeker C."/>
            <person name="Pinto D."/>
            <person name="Vollmers J."/>
            <person name="Rivas-Marin E."/>
            <person name="Kohn T."/>
            <person name="Peeters S.H."/>
            <person name="Heuer A."/>
            <person name="Rast P."/>
            <person name="Oberbeckmann S."/>
            <person name="Bunk B."/>
            <person name="Jeske O."/>
            <person name="Meyerdierks A."/>
            <person name="Storesund J.E."/>
            <person name="Kallscheuer N."/>
            <person name="Luecker S."/>
            <person name="Lage O.M."/>
            <person name="Pohl T."/>
            <person name="Merkel B.J."/>
            <person name="Hornburger P."/>
            <person name="Mueller R.-W."/>
            <person name="Bruemmer F."/>
            <person name="Labrenz M."/>
            <person name="Spormann A.M."/>
            <person name="Op Den Camp H."/>
            <person name="Overmann J."/>
            <person name="Amann R."/>
            <person name="Jetten M.S.M."/>
            <person name="Mascher T."/>
            <person name="Medema M.H."/>
            <person name="Devos D.P."/>
            <person name="Kaster A.-K."/>
            <person name="Ovreas L."/>
            <person name="Rohde M."/>
            <person name="Galperin M.Y."/>
            <person name="Jogler C."/>
        </authorList>
    </citation>
    <scope>NUCLEOTIDE SEQUENCE [LARGE SCALE GENOMIC DNA]</scope>
    <source>
        <strain evidence="2 3">Pla22</strain>
    </source>
</reference>
<dbReference type="InterPro" id="IPR007486">
    <property type="entry name" value="YebE"/>
</dbReference>
<dbReference type="EMBL" id="SJPI01000001">
    <property type="protein sequence ID" value="TWT52831.1"/>
    <property type="molecule type" value="Genomic_DNA"/>
</dbReference>
<organism evidence="2 3">
    <name type="scientific">Rubripirellula amarantea</name>
    <dbReference type="NCBI Taxonomy" id="2527999"/>
    <lineage>
        <taxon>Bacteria</taxon>
        <taxon>Pseudomonadati</taxon>
        <taxon>Planctomycetota</taxon>
        <taxon>Planctomycetia</taxon>
        <taxon>Pirellulales</taxon>
        <taxon>Pirellulaceae</taxon>
        <taxon>Rubripirellula</taxon>
    </lineage>
</organism>
<dbReference type="SUPFAM" id="SSF158682">
    <property type="entry name" value="TerB-like"/>
    <property type="match status" value="1"/>
</dbReference>
<sequence>MDAARILGGLLANRTGRAPGNGRILGEVLNGVANVVQASNQSQPRPPQRFPPSHHAPFEHIVRDSVHRHHQHGGRFPEPANQWIGRQPAKRVPKPRHDHDTHHSGRNFNQRAELLIIAMIMAAQADGRLDKAEQDNIIRQLQPLDPAETQFLRQHFNRRHDV</sequence>
<keyword evidence="3" id="KW-1185">Reference proteome</keyword>
<evidence type="ECO:0000313" key="3">
    <source>
        <dbReference type="Proteomes" id="UP000316598"/>
    </source>
</evidence>